<gene>
    <name evidence="2" type="ORF">XD72_1217</name>
</gene>
<organism evidence="2 3">
    <name type="scientific">Methanothrix harundinacea</name>
    <dbReference type="NCBI Taxonomy" id="301375"/>
    <lineage>
        <taxon>Archaea</taxon>
        <taxon>Methanobacteriati</taxon>
        <taxon>Methanobacteriota</taxon>
        <taxon>Stenosarchaea group</taxon>
        <taxon>Methanomicrobia</taxon>
        <taxon>Methanotrichales</taxon>
        <taxon>Methanotrichaceae</taxon>
        <taxon>Methanothrix</taxon>
    </lineage>
</organism>
<sequence length="78" mass="8524">MRTYIGLGLIPPVGVSLGLDSPARDQFPSIGETIFCTVVATTVAFELARPISTRTALGSSKRSRRRSPNPRRNPRLSR</sequence>
<evidence type="ECO:0000313" key="2">
    <source>
        <dbReference type="EMBL" id="KUK44378.1"/>
    </source>
</evidence>
<feature type="region of interest" description="Disordered" evidence="1">
    <location>
        <begin position="55"/>
        <end position="78"/>
    </location>
</feature>
<feature type="compositionally biased region" description="Basic residues" evidence="1">
    <location>
        <begin position="61"/>
        <end position="78"/>
    </location>
</feature>
<accession>A0A124FMD8</accession>
<dbReference type="EMBL" id="LGFT01000026">
    <property type="protein sequence ID" value="KUK44378.1"/>
    <property type="molecule type" value="Genomic_DNA"/>
</dbReference>
<reference evidence="2 3" key="1">
    <citation type="journal article" date="2015" name="MBio">
        <title>Genome-Resolved Metagenomic Analysis Reveals Roles for Candidate Phyla and Other Microbial Community Members in Biogeochemical Transformations in Oil Reservoirs.</title>
        <authorList>
            <person name="Hu P."/>
            <person name="Tom L."/>
            <person name="Singh A."/>
            <person name="Thomas B.C."/>
            <person name="Baker B.J."/>
            <person name="Piceno Y.M."/>
            <person name="Andersen G.L."/>
            <person name="Banfield J.F."/>
        </authorList>
    </citation>
    <scope>NUCLEOTIDE SEQUENCE [LARGE SCALE GENOMIC DNA]</scope>
    <source>
        <strain evidence="2">57_489</strain>
    </source>
</reference>
<protein>
    <submittedName>
        <fullName evidence="2">Uncharacterized protein</fullName>
    </submittedName>
</protein>
<evidence type="ECO:0000256" key="1">
    <source>
        <dbReference type="SAM" id="MobiDB-lite"/>
    </source>
</evidence>
<proteinExistence type="predicted"/>
<name>A0A124FMD8_9EURY</name>
<dbReference type="Proteomes" id="UP000057043">
    <property type="component" value="Unassembled WGS sequence"/>
</dbReference>
<dbReference type="AlphaFoldDB" id="A0A124FMD8"/>
<evidence type="ECO:0000313" key="3">
    <source>
        <dbReference type="Proteomes" id="UP000057043"/>
    </source>
</evidence>
<dbReference type="PATRIC" id="fig|301375.7.peg.1047"/>
<comment type="caution">
    <text evidence="2">The sequence shown here is derived from an EMBL/GenBank/DDBJ whole genome shotgun (WGS) entry which is preliminary data.</text>
</comment>